<keyword evidence="4" id="KW-1185">Reference proteome</keyword>
<protein>
    <submittedName>
        <fullName evidence="3">Uncharacterized protein</fullName>
    </submittedName>
</protein>
<sequence>MSQTSFAVLVALWLSVSNLDYAETRKVSKDVSTDCTNCTLCQYPCQPQVPPPAPPVPEHPLYGTPPPPLPGYLSPPSQANCPPVPVQCGQQPPPYAYGYQPPPYPYGYQPQDNYSISLLTQIVVGANLLGLSEGLVLAEKAGLDARNFVDSVRTGATG</sequence>
<gene>
    <name evidence="3" type="ORF">DCAF_LOCUS2147</name>
</gene>
<proteinExistence type="predicted"/>
<name>A0AAV1QUN8_9ROSI</name>
<evidence type="ECO:0000313" key="3">
    <source>
        <dbReference type="EMBL" id="CAK7324500.1"/>
    </source>
</evidence>
<feature type="chain" id="PRO_5043415806" evidence="2">
    <location>
        <begin position="25"/>
        <end position="158"/>
    </location>
</feature>
<feature type="compositionally biased region" description="Pro residues" evidence="1">
    <location>
        <begin position="56"/>
        <end position="70"/>
    </location>
</feature>
<dbReference type="EMBL" id="CAWUPB010000351">
    <property type="protein sequence ID" value="CAK7324500.1"/>
    <property type="molecule type" value="Genomic_DNA"/>
</dbReference>
<evidence type="ECO:0000256" key="1">
    <source>
        <dbReference type="SAM" id="MobiDB-lite"/>
    </source>
</evidence>
<dbReference type="InterPro" id="IPR013328">
    <property type="entry name" value="6PGD_dom2"/>
</dbReference>
<comment type="caution">
    <text evidence="3">The sequence shown here is derived from an EMBL/GenBank/DDBJ whole genome shotgun (WGS) entry which is preliminary data.</text>
</comment>
<dbReference type="InterPro" id="IPR008927">
    <property type="entry name" value="6-PGluconate_DH-like_C_sf"/>
</dbReference>
<reference evidence="3 4" key="1">
    <citation type="submission" date="2024-01" db="EMBL/GenBank/DDBJ databases">
        <authorList>
            <person name="Waweru B."/>
        </authorList>
    </citation>
    <scope>NUCLEOTIDE SEQUENCE [LARGE SCALE GENOMIC DNA]</scope>
</reference>
<dbReference type="SUPFAM" id="SSF48179">
    <property type="entry name" value="6-phosphogluconate dehydrogenase C-terminal domain-like"/>
    <property type="match status" value="1"/>
</dbReference>
<accession>A0AAV1QUN8</accession>
<feature type="region of interest" description="Disordered" evidence="1">
    <location>
        <begin position="56"/>
        <end position="76"/>
    </location>
</feature>
<feature type="signal peptide" evidence="2">
    <location>
        <begin position="1"/>
        <end position="24"/>
    </location>
</feature>
<dbReference type="AlphaFoldDB" id="A0AAV1QUN8"/>
<evidence type="ECO:0000313" key="4">
    <source>
        <dbReference type="Proteomes" id="UP001314170"/>
    </source>
</evidence>
<dbReference type="Gene3D" id="1.10.1040.10">
    <property type="entry name" value="N-(1-d-carboxylethyl)-l-norvaline Dehydrogenase, domain 2"/>
    <property type="match status" value="1"/>
</dbReference>
<dbReference type="Proteomes" id="UP001314170">
    <property type="component" value="Unassembled WGS sequence"/>
</dbReference>
<keyword evidence="2" id="KW-0732">Signal</keyword>
<evidence type="ECO:0000256" key="2">
    <source>
        <dbReference type="SAM" id="SignalP"/>
    </source>
</evidence>
<organism evidence="3 4">
    <name type="scientific">Dovyalis caffra</name>
    <dbReference type="NCBI Taxonomy" id="77055"/>
    <lineage>
        <taxon>Eukaryota</taxon>
        <taxon>Viridiplantae</taxon>
        <taxon>Streptophyta</taxon>
        <taxon>Embryophyta</taxon>
        <taxon>Tracheophyta</taxon>
        <taxon>Spermatophyta</taxon>
        <taxon>Magnoliopsida</taxon>
        <taxon>eudicotyledons</taxon>
        <taxon>Gunneridae</taxon>
        <taxon>Pentapetalae</taxon>
        <taxon>rosids</taxon>
        <taxon>fabids</taxon>
        <taxon>Malpighiales</taxon>
        <taxon>Salicaceae</taxon>
        <taxon>Flacourtieae</taxon>
        <taxon>Dovyalis</taxon>
    </lineage>
</organism>